<dbReference type="SUPFAM" id="SSF51905">
    <property type="entry name" value="FAD/NAD(P)-binding domain"/>
    <property type="match status" value="1"/>
</dbReference>
<evidence type="ECO:0000313" key="3">
    <source>
        <dbReference type="Proteomes" id="UP000182146"/>
    </source>
</evidence>
<accession>A0A1G9PQL4</accession>
<dbReference type="EMBL" id="FNGU01000003">
    <property type="protein sequence ID" value="SDM01060.1"/>
    <property type="molecule type" value="Genomic_DNA"/>
</dbReference>
<dbReference type="PANTHER" id="PTHR42923">
    <property type="entry name" value="PROTOPORPHYRINOGEN OXIDASE"/>
    <property type="match status" value="1"/>
</dbReference>
<dbReference type="Gene3D" id="3.50.50.60">
    <property type="entry name" value="FAD/NAD(P)-binding domain"/>
    <property type="match status" value="1"/>
</dbReference>
<dbReference type="Gene3D" id="1.10.405.20">
    <property type="match status" value="1"/>
</dbReference>
<evidence type="ECO:0000313" key="2">
    <source>
        <dbReference type="EMBL" id="SDM01060.1"/>
    </source>
</evidence>
<dbReference type="AlphaFoldDB" id="A0A1G9PQL4"/>
<sequence>MTERIAPNQKIAVIGGGVAGIVTAYLLQKQHRVSLFEQNDYLGGHTNTIEITEGPDAGMAVDTGFIVLNDATYPLFQTFLARLEVATRKAEMSFGFQCLQTGLVYAGNNLNGLFAQRSNLVSPSFFRFLLEIARFGRTANADLAAGRVPELTLGDYLRQGRFSPFMIDNYLLPMAAAIWSTPALRVADFPAAAFLRFFSNHGLLSFRNRPQWRTVVGGSFAYVKAFQQTFSGQIHLKAGVEKVFRDREGVRLQFADGSAQRFDQVVIASHADQALRMLGDPSAEEWRLLSAWSYQRNHTVLHSDASLLPKQKAAWSAWNFTREAPGAQDQPVFVSYCMNLLQGLQAHQDYCVTLNRRQPLRPETVIAEFDYEHPQYSFAALSTQAQLPNLNGRRRSWFCGSYFGYGFHEDAVRSAVAVAADFGAGL</sequence>
<evidence type="ECO:0000259" key="1">
    <source>
        <dbReference type="Pfam" id="PF01593"/>
    </source>
</evidence>
<proteinExistence type="predicted"/>
<dbReference type="RefSeq" id="WP_052446280.1">
    <property type="nucleotide sequence ID" value="NZ_FNGU01000003.1"/>
</dbReference>
<name>A0A1G9PQL4_9BACT</name>
<feature type="domain" description="Amine oxidase" evidence="1">
    <location>
        <begin position="18"/>
        <end position="294"/>
    </location>
</feature>
<dbReference type="Proteomes" id="UP000182146">
    <property type="component" value="Unassembled WGS sequence"/>
</dbReference>
<dbReference type="GO" id="GO:0016491">
    <property type="term" value="F:oxidoreductase activity"/>
    <property type="evidence" value="ECO:0007669"/>
    <property type="project" value="InterPro"/>
</dbReference>
<dbReference type="Pfam" id="PF01593">
    <property type="entry name" value="Amino_oxidase"/>
    <property type="match status" value="1"/>
</dbReference>
<dbReference type="STRING" id="392333.SAMN05660860_01675"/>
<dbReference type="InterPro" id="IPR002937">
    <property type="entry name" value="Amino_oxidase"/>
</dbReference>
<gene>
    <name evidence="2" type="ORF">SAMN05660860_01675</name>
</gene>
<organism evidence="2 3">
    <name type="scientific">Geoalkalibacter ferrihydriticus</name>
    <dbReference type="NCBI Taxonomy" id="392333"/>
    <lineage>
        <taxon>Bacteria</taxon>
        <taxon>Pseudomonadati</taxon>
        <taxon>Thermodesulfobacteriota</taxon>
        <taxon>Desulfuromonadia</taxon>
        <taxon>Desulfuromonadales</taxon>
        <taxon>Geoalkalibacteraceae</taxon>
        <taxon>Geoalkalibacter</taxon>
    </lineage>
</organism>
<reference evidence="2 3" key="1">
    <citation type="submission" date="2016-10" db="EMBL/GenBank/DDBJ databases">
        <authorList>
            <person name="de Groot N.N."/>
        </authorList>
    </citation>
    <scope>NUCLEOTIDE SEQUENCE [LARGE SCALE GENOMIC DNA]</scope>
    <source>
        <strain evidence="2 3">DSM 17813</strain>
    </source>
</reference>
<dbReference type="Gene3D" id="3.30.70.1990">
    <property type="match status" value="1"/>
</dbReference>
<protein>
    <submittedName>
        <fullName evidence="2">Predicted NAD/FAD-binding protein</fullName>
    </submittedName>
</protein>
<dbReference type="InterPro" id="IPR050464">
    <property type="entry name" value="Zeta_carotene_desat/Oxidored"/>
</dbReference>
<dbReference type="InterPro" id="IPR036188">
    <property type="entry name" value="FAD/NAD-bd_sf"/>
</dbReference>
<dbReference type="PANTHER" id="PTHR42923:SF17">
    <property type="entry name" value="AMINE OXIDASE DOMAIN-CONTAINING PROTEIN"/>
    <property type="match status" value="1"/>
</dbReference>